<dbReference type="GO" id="GO:0009307">
    <property type="term" value="P:DNA restriction-modification system"/>
    <property type="evidence" value="ECO:0007669"/>
    <property type="project" value="InterPro"/>
</dbReference>
<dbReference type="InterPro" id="IPR011335">
    <property type="entry name" value="Restrct_endonuc-II-like"/>
</dbReference>
<dbReference type="Pfam" id="PF09015">
    <property type="entry name" value="NgoMIV_restric"/>
    <property type="match status" value="1"/>
</dbReference>
<dbReference type="Proteomes" id="UP001150830">
    <property type="component" value="Unassembled WGS sequence"/>
</dbReference>
<proteinExistence type="predicted"/>
<organism evidence="1 2">
    <name type="scientific">Parathalassolituus penaei</name>
    <dbReference type="NCBI Taxonomy" id="2997323"/>
    <lineage>
        <taxon>Bacteria</taxon>
        <taxon>Pseudomonadati</taxon>
        <taxon>Pseudomonadota</taxon>
        <taxon>Gammaproteobacteria</taxon>
        <taxon>Oceanospirillales</taxon>
        <taxon>Oceanospirillaceae</taxon>
        <taxon>Parathalassolituus</taxon>
    </lineage>
</organism>
<dbReference type="AlphaFoldDB" id="A0A9X3ISQ6"/>
<accession>A0A9X3ISQ6</accession>
<reference evidence="1" key="1">
    <citation type="submission" date="2022-11" db="EMBL/GenBank/DDBJ databases">
        <title>Parathalassolutuus dongxingensis gen. nov., sp. nov., a novel member of family Oceanospirillaceae isolated from a coastal shrimp pond in Guangxi, China.</title>
        <authorList>
            <person name="Chen H."/>
        </authorList>
    </citation>
    <scope>NUCLEOTIDE SEQUENCE</scope>
    <source>
        <strain evidence="1">G-43</strain>
    </source>
</reference>
<dbReference type="SUPFAM" id="SSF52980">
    <property type="entry name" value="Restriction endonuclease-like"/>
    <property type="match status" value="1"/>
</dbReference>
<dbReference type="RefSeq" id="WP_283174283.1">
    <property type="nucleotide sequence ID" value="NZ_JAPNOA010000029.1"/>
</dbReference>
<evidence type="ECO:0000313" key="2">
    <source>
        <dbReference type="Proteomes" id="UP001150830"/>
    </source>
</evidence>
<gene>
    <name evidence="1" type="ORF">OUO13_12860</name>
</gene>
<dbReference type="InterPro" id="IPR037083">
    <property type="entry name" value="NgoMIV_sf"/>
</dbReference>
<protein>
    <recommendedName>
        <fullName evidence="3">Restriction endonuclease</fullName>
    </recommendedName>
</protein>
<dbReference type="CDD" id="cd22340">
    <property type="entry name" value="NgoMIV-like"/>
    <property type="match status" value="1"/>
</dbReference>
<dbReference type="Gene3D" id="3.40.50.10010">
    <property type="entry name" value="Type-2 restriction enzyme NgoMIV"/>
    <property type="match status" value="1"/>
</dbReference>
<dbReference type="GO" id="GO:0009036">
    <property type="term" value="F:type II site-specific deoxyribonuclease activity"/>
    <property type="evidence" value="ECO:0007669"/>
    <property type="project" value="InterPro"/>
</dbReference>
<sequence length="307" mass="33793">MSLIQDARTKLHRDLIAQEIFCYCPLSAADQKKYAQPWIASNADSGQKSSCQIGNGLLAMMESKTGLSAIVQKQKPKGQTLGNAFESLCASFLQDTFPYLAHLRPGHWQIAKSASRASGVIGQYEQYSHLAELDRLAEAHAELRNFLGDGYTIAPDVVIARLPETDEQINQSHAIVDPDNARNSMLRSANHADPQSPSALLHASISCKFTMRSDRSQNTRTEALNLIRSRKGRVPHIVAVTAEPMPARIASLAIGTGDIDCVYHVALYELKQCLEQLDRDDLVDSLNSMIEGKRLKDISDLPLDLAI</sequence>
<evidence type="ECO:0008006" key="3">
    <source>
        <dbReference type="Google" id="ProtNLM"/>
    </source>
</evidence>
<dbReference type="EMBL" id="JAPNOA010000029">
    <property type="protein sequence ID" value="MCY0966081.1"/>
    <property type="molecule type" value="Genomic_DNA"/>
</dbReference>
<evidence type="ECO:0000313" key="1">
    <source>
        <dbReference type="EMBL" id="MCY0966081.1"/>
    </source>
</evidence>
<dbReference type="InterPro" id="IPR015105">
    <property type="entry name" value="NgoMIV"/>
</dbReference>
<comment type="caution">
    <text evidence="1">The sequence shown here is derived from an EMBL/GenBank/DDBJ whole genome shotgun (WGS) entry which is preliminary data.</text>
</comment>
<name>A0A9X3ISQ6_9GAMM</name>
<keyword evidence="2" id="KW-1185">Reference proteome</keyword>